<dbReference type="EMBL" id="KQ086100">
    <property type="protein sequence ID" value="KLO08230.1"/>
    <property type="molecule type" value="Genomic_DNA"/>
</dbReference>
<dbReference type="InParanoid" id="A0A0H2R8Q6"/>
<dbReference type="InterPro" id="IPR036047">
    <property type="entry name" value="F-box-like_dom_sf"/>
</dbReference>
<reference evidence="2 3" key="1">
    <citation type="submission" date="2015-04" db="EMBL/GenBank/DDBJ databases">
        <title>Complete genome sequence of Schizopora paradoxa KUC8140, a cosmopolitan wood degrader in East Asia.</title>
        <authorList>
            <consortium name="DOE Joint Genome Institute"/>
            <person name="Min B."/>
            <person name="Park H."/>
            <person name="Jang Y."/>
            <person name="Kim J.-J."/>
            <person name="Kim K.H."/>
            <person name="Pangilinan J."/>
            <person name="Lipzen A."/>
            <person name="Riley R."/>
            <person name="Grigoriev I.V."/>
            <person name="Spatafora J.W."/>
            <person name="Choi I.-G."/>
        </authorList>
    </citation>
    <scope>NUCLEOTIDE SEQUENCE [LARGE SCALE GENOMIC DNA]</scope>
    <source>
        <strain evidence="2 3">KUC8140</strain>
    </source>
</reference>
<gene>
    <name evidence="2" type="ORF">SCHPADRAFT_944623</name>
</gene>
<sequence length="470" mass="53243">MDRTKLNRDSMASSVEPMPRHESDDPSQDDIGLHSEGLDFVVDYRVVNFVTGLLERIQTGRTVGDLINLQVEWFDENTHCDASSNELRQALKLRRKLRRSWLVLRKLADCIENQVEQCTDRIKVLRARKIFSLLPDEILSIVLEYAAHSPEARRGDRPGSSALIKSVKNAIQLSSVSSRFRRVVLSSPNLWNRVCPGMSEEILGICFDRAKSSGLEIVVEMDANSTGESGPGDEDTSAFLLLVASVVRNLRSFEHRCFPKRYLFRVTSTSFPEARMGVLEMITRNLNAPRLQELSVKYINGPGDLFREGSQKGASNDEWLNKLHFYSTWTLPALRCMSATNIIPISFLGSSSIETLSINMDYYANGDPRTPERQFDADAFMAFLSSCKALKRLIVRLDSAKMSDEGIANRRNRVEMPSVEQFDLTVVSCCPHTTKVFMDGMHFTHLAEMGLIVECNERYHIEEVHMCDLM</sequence>
<dbReference type="SUPFAM" id="SSF81383">
    <property type="entry name" value="F-box domain"/>
    <property type="match status" value="1"/>
</dbReference>
<dbReference type="Proteomes" id="UP000053477">
    <property type="component" value="Unassembled WGS sequence"/>
</dbReference>
<dbReference type="Gene3D" id="1.20.1280.50">
    <property type="match status" value="1"/>
</dbReference>
<proteinExistence type="predicted"/>
<organism evidence="2 3">
    <name type="scientific">Schizopora paradoxa</name>
    <dbReference type="NCBI Taxonomy" id="27342"/>
    <lineage>
        <taxon>Eukaryota</taxon>
        <taxon>Fungi</taxon>
        <taxon>Dikarya</taxon>
        <taxon>Basidiomycota</taxon>
        <taxon>Agaricomycotina</taxon>
        <taxon>Agaricomycetes</taxon>
        <taxon>Hymenochaetales</taxon>
        <taxon>Schizoporaceae</taxon>
        <taxon>Schizopora</taxon>
    </lineage>
</organism>
<evidence type="ECO:0000256" key="1">
    <source>
        <dbReference type="SAM" id="MobiDB-lite"/>
    </source>
</evidence>
<accession>A0A0H2R8Q6</accession>
<evidence type="ECO:0000313" key="3">
    <source>
        <dbReference type="Proteomes" id="UP000053477"/>
    </source>
</evidence>
<name>A0A0H2R8Q6_9AGAM</name>
<feature type="region of interest" description="Disordered" evidence="1">
    <location>
        <begin position="1"/>
        <end position="29"/>
    </location>
</feature>
<dbReference type="AlphaFoldDB" id="A0A0H2R8Q6"/>
<protein>
    <submittedName>
        <fullName evidence="2">Uncharacterized protein</fullName>
    </submittedName>
</protein>
<dbReference type="OrthoDB" id="3237066at2759"/>
<keyword evidence="3" id="KW-1185">Reference proteome</keyword>
<evidence type="ECO:0000313" key="2">
    <source>
        <dbReference type="EMBL" id="KLO08230.1"/>
    </source>
</evidence>